<gene>
    <name evidence="1" type="ORF">HYY65_10640</name>
</gene>
<proteinExistence type="predicted"/>
<dbReference type="GO" id="GO:0008410">
    <property type="term" value="F:CoA-transferase activity"/>
    <property type="evidence" value="ECO:0007669"/>
    <property type="project" value="InterPro"/>
</dbReference>
<dbReference type="InterPro" id="IPR037171">
    <property type="entry name" value="NagB/RpiA_transferase-like"/>
</dbReference>
<name>A0A932GR99_UNCTE</name>
<sequence length="188" mass="19953">MTEGVSAAEIMAAAGARELRDGELIVVGLGLPQVACVLAKRTHAPGLTSLLEIGVVDMNPIDTPVGLADSRIFYRATCWSGFLDILGMNLHRGVVDVGFLGALEVDQFGNINTTLLKEDSGKVRYFNGSAGGNDVASLAKRVIVIMRHEKRKLPTAVAHLTSPGFPGGKRRQEVGLRGGGPHRVITDK</sequence>
<dbReference type="InterPro" id="IPR004165">
    <property type="entry name" value="CoA_trans_fam_I"/>
</dbReference>
<dbReference type="SUPFAM" id="SSF100950">
    <property type="entry name" value="NagB/RpiA/CoA transferase-like"/>
    <property type="match status" value="1"/>
</dbReference>
<organism evidence="1 2">
    <name type="scientific">Tectimicrobiota bacterium</name>
    <dbReference type="NCBI Taxonomy" id="2528274"/>
    <lineage>
        <taxon>Bacteria</taxon>
        <taxon>Pseudomonadati</taxon>
        <taxon>Nitrospinota/Tectimicrobiota group</taxon>
        <taxon>Candidatus Tectimicrobiota</taxon>
    </lineage>
</organism>
<reference evidence="1" key="1">
    <citation type="submission" date="2020-07" db="EMBL/GenBank/DDBJ databases">
        <title>Huge and variable diversity of episymbiotic CPR bacteria and DPANN archaea in groundwater ecosystems.</title>
        <authorList>
            <person name="He C.Y."/>
            <person name="Keren R."/>
            <person name="Whittaker M."/>
            <person name="Farag I.F."/>
            <person name="Doudna J."/>
            <person name="Cate J.H.D."/>
            <person name="Banfield J.F."/>
        </authorList>
    </citation>
    <scope>NUCLEOTIDE SEQUENCE</scope>
    <source>
        <strain evidence="1">NC_groundwater_717_Ag_S-0.2um_59_8</strain>
    </source>
</reference>
<protein>
    <submittedName>
        <fullName evidence="1">Acyl CoA--acetate/3-ketoacid CoA transferase subunit beta</fullName>
    </submittedName>
</protein>
<evidence type="ECO:0000313" key="2">
    <source>
        <dbReference type="Proteomes" id="UP000741360"/>
    </source>
</evidence>
<feature type="non-terminal residue" evidence="1">
    <location>
        <position position="188"/>
    </location>
</feature>
<dbReference type="SMART" id="SM00882">
    <property type="entry name" value="CoA_trans"/>
    <property type="match status" value="1"/>
</dbReference>
<dbReference type="EMBL" id="JACPSX010000203">
    <property type="protein sequence ID" value="MBI3015495.1"/>
    <property type="molecule type" value="Genomic_DNA"/>
</dbReference>
<dbReference type="Proteomes" id="UP000741360">
    <property type="component" value="Unassembled WGS sequence"/>
</dbReference>
<comment type="caution">
    <text evidence="1">The sequence shown here is derived from an EMBL/GenBank/DDBJ whole genome shotgun (WGS) entry which is preliminary data.</text>
</comment>
<dbReference type="PANTHER" id="PTHR43293">
    <property type="entry name" value="ACETATE COA-TRANSFERASE YDIF"/>
    <property type="match status" value="1"/>
</dbReference>
<dbReference type="Pfam" id="PF01144">
    <property type="entry name" value="CoA_trans"/>
    <property type="match status" value="1"/>
</dbReference>
<accession>A0A932GR99</accession>
<dbReference type="Gene3D" id="3.40.1080.10">
    <property type="entry name" value="Glutaconate Coenzyme A-transferase"/>
    <property type="match status" value="1"/>
</dbReference>
<evidence type="ECO:0000313" key="1">
    <source>
        <dbReference type="EMBL" id="MBI3015495.1"/>
    </source>
</evidence>
<keyword evidence="1" id="KW-0808">Transferase</keyword>
<dbReference type="PANTHER" id="PTHR43293:SF3">
    <property type="entry name" value="CHOLESTEROL RING-CLEAVING HYDROLASE IPDB SUBUNIT"/>
    <property type="match status" value="1"/>
</dbReference>
<dbReference type="AlphaFoldDB" id="A0A932GR99"/>